<dbReference type="Gene3D" id="3.40.50.12780">
    <property type="entry name" value="N-terminal domain of ligase-like"/>
    <property type="match status" value="1"/>
</dbReference>
<dbReference type="InterPro" id="IPR025110">
    <property type="entry name" value="AMP-bd_C"/>
</dbReference>
<evidence type="ECO:0000259" key="2">
    <source>
        <dbReference type="Pfam" id="PF13193"/>
    </source>
</evidence>
<dbReference type="Proteomes" id="UP001239085">
    <property type="component" value="Unassembled WGS sequence"/>
</dbReference>
<accession>A0ABU0P7F0</accession>
<dbReference type="PANTHER" id="PTHR43767">
    <property type="entry name" value="LONG-CHAIN-FATTY-ACID--COA LIGASE"/>
    <property type="match status" value="1"/>
</dbReference>
<keyword evidence="4" id="KW-1185">Reference proteome</keyword>
<dbReference type="InterPro" id="IPR000873">
    <property type="entry name" value="AMP-dep_synth/lig_dom"/>
</dbReference>
<dbReference type="EC" id="6.2.1.42" evidence="3"/>
<reference evidence="3 4" key="1">
    <citation type="submission" date="2023-07" db="EMBL/GenBank/DDBJ databases">
        <title>Comparative genomics of wheat-associated soil bacteria to identify genetic determinants of phenazine resistance.</title>
        <authorList>
            <person name="Mouncey N."/>
        </authorList>
    </citation>
    <scope>NUCLEOTIDE SEQUENCE [LARGE SCALE GENOMIC DNA]</scope>
    <source>
        <strain evidence="3 4">W2I7</strain>
    </source>
</reference>
<dbReference type="RefSeq" id="WP_307359865.1">
    <property type="nucleotide sequence ID" value="NZ_JAUSXK010000001.1"/>
</dbReference>
<organism evidence="3 4">
    <name type="scientific">Microbacterium murale</name>
    <dbReference type="NCBI Taxonomy" id="1081040"/>
    <lineage>
        <taxon>Bacteria</taxon>
        <taxon>Bacillati</taxon>
        <taxon>Actinomycetota</taxon>
        <taxon>Actinomycetes</taxon>
        <taxon>Micrococcales</taxon>
        <taxon>Microbacteriaceae</taxon>
        <taxon>Microbacterium</taxon>
    </lineage>
</organism>
<dbReference type="Pfam" id="PF13193">
    <property type="entry name" value="AMP-binding_C"/>
    <property type="match status" value="1"/>
</dbReference>
<protein>
    <submittedName>
        <fullName evidence="3">Acyl-CoA synthetase (AMP-forming)/AMP-acid ligase II</fullName>
        <ecNumber evidence="3">6.2.1.42</ecNumber>
    </submittedName>
</protein>
<dbReference type="InterPro" id="IPR045851">
    <property type="entry name" value="AMP-bd_C_sf"/>
</dbReference>
<sequence>MHSTPGRGWRDVRAHYSDVWQAITRVIPEHVAIRTADEEWSYARFTREAGAFAGALADRGVGRGDRVALLLYNRPEFLIALYACLGAGITPVPFNFRFRPSEVAALLDDSGAKALVYTTSLADVVADAVAQSTGDIALMQVDDDGASADAPGVTWDDAIAVDAQLPAHAPDGAELWIYTGGTTGRPKAVRWDAQDMFEVQMFSTYTLAGLSWPQTVSDAASIASGPDMPLMVNLPLAPFMHGTALTTSMNTFTLGGTVLVTSSPKLDADAAVRFANDASATRIIVAGDAVAVPLVDAIERLGQGLPTVTSVISSGMRFSPEVKARLHAVASLTVIDLLASSEGGAFAVTTTTGLQDLPGRPRLQPTATVLDDDRREVHDRPGALGVLAQRGALPIGYHGDPDKTAATFPVINGIRHVVPGDLVRVQEDGYFEFLGRGSGVINSGGEKVYPLEVEEALLTHPGVADVVVVGVPDARFGEIVTAVVERTAESEVTADELIDFIDPLLAGYKRPRHILFRSSMERTPTGKVDLARMRALIALDR</sequence>
<dbReference type="InterPro" id="IPR050237">
    <property type="entry name" value="ATP-dep_AMP-bd_enzyme"/>
</dbReference>
<name>A0ABU0P7F0_9MICO</name>
<keyword evidence="3" id="KW-0436">Ligase</keyword>
<gene>
    <name evidence="3" type="ORF">QFZ46_001426</name>
</gene>
<dbReference type="Pfam" id="PF00501">
    <property type="entry name" value="AMP-binding"/>
    <property type="match status" value="1"/>
</dbReference>
<dbReference type="InterPro" id="IPR042099">
    <property type="entry name" value="ANL_N_sf"/>
</dbReference>
<evidence type="ECO:0000313" key="4">
    <source>
        <dbReference type="Proteomes" id="UP001239085"/>
    </source>
</evidence>
<feature type="domain" description="AMP-dependent synthetase/ligase" evidence="1">
    <location>
        <begin position="28"/>
        <end position="391"/>
    </location>
</feature>
<evidence type="ECO:0000259" key="1">
    <source>
        <dbReference type="Pfam" id="PF00501"/>
    </source>
</evidence>
<comment type="caution">
    <text evidence="3">The sequence shown here is derived from an EMBL/GenBank/DDBJ whole genome shotgun (WGS) entry which is preliminary data.</text>
</comment>
<dbReference type="GO" id="GO:0016874">
    <property type="term" value="F:ligase activity"/>
    <property type="evidence" value="ECO:0007669"/>
    <property type="project" value="UniProtKB-KW"/>
</dbReference>
<dbReference type="EMBL" id="JAUSXK010000001">
    <property type="protein sequence ID" value="MDQ0643266.1"/>
    <property type="molecule type" value="Genomic_DNA"/>
</dbReference>
<proteinExistence type="predicted"/>
<dbReference type="SUPFAM" id="SSF56801">
    <property type="entry name" value="Acetyl-CoA synthetase-like"/>
    <property type="match status" value="1"/>
</dbReference>
<feature type="domain" description="AMP-binding enzyme C-terminal" evidence="2">
    <location>
        <begin position="452"/>
        <end position="527"/>
    </location>
</feature>
<evidence type="ECO:0000313" key="3">
    <source>
        <dbReference type="EMBL" id="MDQ0643266.1"/>
    </source>
</evidence>
<dbReference type="PANTHER" id="PTHR43767:SF1">
    <property type="entry name" value="NONRIBOSOMAL PEPTIDE SYNTHASE PES1 (EUROFUNG)-RELATED"/>
    <property type="match status" value="1"/>
</dbReference>
<dbReference type="Gene3D" id="3.30.300.30">
    <property type="match status" value="1"/>
</dbReference>